<evidence type="ECO:0000313" key="2">
    <source>
        <dbReference type="EMBL" id="RQT14806.1"/>
    </source>
</evidence>
<sequence length="274" mass="30547">MQNFTAEEMPFAVRLLEGFTFFSAELVEAMFLGAFQNVSQLVVQNKENYFSASTQWSRFIDSLVVVRVEGSRSSDADSGYIFTRYARDVLGIDESQIQSPAQALERLRQSPKGNVVFVDDFVGSGEQFEDTWVKVHELSGYSYASFQSTVAAIGSNTVGFYYCPLIATETGRNHIRSVCPLVRIFPAHVLPESYSALSPQSVIWREDMRESGPQFIQRVSDRAGIPDLDGGEGCWRGYRKLGLALAFSHGWPDAILPIFTLDDGKWKPLLKAAA</sequence>
<protein>
    <recommendedName>
        <fullName evidence="1">PRTase-CE domain-containing protein</fullName>
    </recommendedName>
</protein>
<dbReference type="EMBL" id="QTQV01000009">
    <property type="protein sequence ID" value="RQT14806.1"/>
    <property type="molecule type" value="Genomic_DNA"/>
</dbReference>
<evidence type="ECO:0000313" key="3">
    <source>
        <dbReference type="Proteomes" id="UP000277921"/>
    </source>
</evidence>
<proteinExistence type="predicted"/>
<evidence type="ECO:0000259" key="1">
    <source>
        <dbReference type="Pfam" id="PF24390"/>
    </source>
</evidence>
<dbReference type="RefSeq" id="WP_124579782.1">
    <property type="nucleotide sequence ID" value="NZ_QTQV01000009.1"/>
</dbReference>
<reference evidence="2 3" key="1">
    <citation type="submission" date="2018-08" db="EMBL/GenBank/DDBJ databases">
        <title>Comparative analysis of Burkholderia isolates from Puerto Rico.</title>
        <authorList>
            <person name="Hall C."/>
            <person name="Sahl J."/>
            <person name="Wagner D."/>
        </authorList>
    </citation>
    <scope>NUCLEOTIDE SEQUENCE [LARGE SCALE GENOMIC DNA]</scope>
    <source>
        <strain evidence="2 3">Bp9025</strain>
    </source>
</reference>
<accession>A0A3N8Q6G0</accession>
<gene>
    <name evidence="2" type="ORF">DF051_16675</name>
</gene>
<feature type="domain" description="PRTase-CE" evidence="1">
    <location>
        <begin position="2"/>
        <end position="271"/>
    </location>
</feature>
<dbReference type="Pfam" id="PF24390">
    <property type="entry name" value="PRTase-CE"/>
    <property type="match status" value="1"/>
</dbReference>
<dbReference type="AlphaFoldDB" id="A0A3N8Q6G0"/>
<organism evidence="2 3">
    <name type="scientific">Burkholderia contaminans</name>
    <dbReference type="NCBI Taxonomy" id="488447"/>
    <lineage>
        <taxon>Bacteria</taxon>
        <taxon>Pseudomonadati</taxon>
        <taxon>Pseudomonadota</taxon>
        <taxon>Betaproteobacteria</taxon>
        <taxon>Burkholderiales</taxon>
        <taxon>Burkholderiaceae</taxon>
        <taxon>Burkholderia</taxon>
        <taxon>Burkholderia cepacia complex</taxon>
    </lineage>
</organism>
<comment type="caution">
    <text evidence="2">The sequence shown here is derived from an EMBL/GenBank/DDBJ whole genome shotgun (WGS) entry which is preliminary data.</text>
</comment>
<dbReference type="Proteomes" id="UP000277921">
    <property type="component" value="Unassembled WGS sequence"/>
</dbReference>
<dbReference type="InterPro" id="IPR056920">
    <property type="entry name" value="PRTase-CE"/>
</dbReference>
<name>A0A3N8Q6G0_9BURK</name>